<keyword evidence="8 13" id="KW-0347">Helicase</keyword>
<keyword evidence="10" id="KW-0539">Nucleus</keyword>
<evidence type="ECO:0000256" key="3">
    <source>
        <dbReference type="ARBA" id="ARBA00012552"/>
    </source>
</evidence>
<dbReference type="PROSITE" id="PS51192">
    <property type="entry name" value="HELICASE_ATP_BIND_1"/>
    <property type="match status" value="1"/>
</dbReference>
<evidence type="ECO:0000256" key="6">
    <source>
        <dbReference type="ARBA" id="ARBA00022741"/>
    </source>
</evidence>
<comment type="subcellular location">
    <subcellularLocation>
        <location evidence="1">Nucleus</location>
        <location evidence="1">Nucleolus</location>
    </subcellularLocation>
</comment>
<feature type="compositionally biased region" description="Basic and acidic residues" evidence="14">
    <location>
        <begin position="1"/>
        <end position="13"/>
    </location>
</feature>
<reference evidence="17 18" key="1">
    <citation type="submission" date="2018-02" db="EMBL/GenBank/DDBJ databases">
        <title>The genomes of Aspergillus section Nigri reveals drivers in fungal speciation.</title>
        <authorList>
            <consortium name="DOE Joint Genome Institute"/>
            <person name="Vesth T.C."/>
            <person name="Nybo J."/>
            <person name="Theobald S."/>
            <person name="Brandl J."/>
            <person name="Frisvad J.C."/>
            <person name="Nielsen K.F."/>
            <person name="Lyhne E.K."/>
            <person name="Kogle M.E."/>
            <person name="Kuo A."/>
            <person name="Riley R."/>
            <person name="Clum A."/>
            <person name="Nolan M."/>
            <person name="Lipzen A."/>
            <person name="Salamov A."/>
            <person name="Henrissat B."/>
            <person name="Wiebenga A."/>
            <person name="De vries R.P."/>
            <person name="Grigoriev I.V."/>
            <person name="Mortensen U.H."/>
            <person name="Andersen M.R."/>
            <person name="Baker S.E."/>
        </authorList>
    </citation>
    <scope>NUCLEOTIDE SEQUENCE [LARGE SCALE GENOMIC DNA]</scope>
    <source>
        <strain evidence="17 18">CBS 101889</strain>
    </source>
</reference>
<keyword evidence="7 13" id="KW-0378">Hydrolase</keyword>
<keyword evidence="9 13" id="KW-0067">ATP-binding</keyword>
<dbReference type="SMART" id="SM00487">
    <property type="entry name" value="DEXDc"/>
    <property type="match status" value="1"/>
</dbReference>
<dbReference type="Proteomes" id="UP000248961">
    <property type="component" value="Unassembled WGS sequence"/>
</dbReference>
<feature type="domain" description="Helicase ATP-binding" evidence="15">
    <location>
        <begin position="111"/>
        <end position="287"/>
    </location>
</feature>
<dbReference type="InterPro" id="IPR001650">
    <property type="entry name" value="Helicase_C-like"/>
</dbReference>
<evidence type="ECO:0000256" key="12">
    <source>
        <dbReference type="ARBA" id="ARBA00047984"/>
    </source>
</evidence>
<evidence type="ECO:0000256" key="2">
    <source>
        <dbReference type="ARBA" id="ARBA00009334"/>
    </source>
</evidence>
<dbReference type="OrthoDB" id="196131at2759"/>
<evidence type="ECO:0000313" key="17">
    <source>
        <dbReference type="EMBL" id="RAL15015.1"/>
    </source>
</evidence>
<keyword evidence="6 13" id="KW-0547">Nucleotide-binding</keyword>
<dbReference type="InterPro" id="IPR011545">
    <property type="entry name" value="DEAD/DEAH_box_helicase_dom"/>
</dbReference>
<sequence>MAKREFQEECTEHKVKKSKKEKHAAKDTDDKSQEIAGLDKKYTQSRALSELPESEIDRFLIENTIKITDTSKDVANLRPIISFSHLPPCDGPLYDPLSSFNSPTAIQSATWPLLFSGRDVIGIAETGSGKTLAFGLPCLKKVQDSKRKGNKKPFQPMAVMISPTRELAKQIHDQLVKFAEPMGVEVACVFGGVRKDEQREALKTAAIVVATPGRLKDLQNDCSVDLAKVKYLVLDEADRMLDKGFEQDIKDIIHPMSTKRQTIMFTATWPPVVRDLATTFMKSPVTVTIGGDPSADPRANTRIKQDVEVLQPHEKEPRLVQLLKQNQRAPKPPKVLVFCLYKKEAVRVERLLRNKGFKVAGIHGDLNQQERFKSLEAFKTGAATVLVATDVAARGLDIPAVKLVINVTFPLTVEDYVHRIGRTGRAGAEGHAITLFTELDKAQSGGLINVLKAAKQDVPESLLKFGSTVKKKQHDAYGAFFKDVDSSKAATKIVFDD</sequence>
<feature type="compositionally biased region" description="Basic residues" evidence="14">
    <location>
        <begin position="14"/>
        <end position="23"/>
    </location>
</feature>
<gene>
    <name evidence="17" type="ORF">BO97DRAFT_403649</name>
</gene>
<dbReference type="GO" id="GO:0003724">
    <property type="term" value="F:RNA helicase activity"/>
    <property type="evidence" value="ECO:0007669"/>
    <property type="project" value="UniProtKB-EC"/>
</dbReference>
<dbReference type="GO" id="GO:0003676">
    <property type="term" value="F:nucleic acid binding"/>
    <property type="evidence" value="ECO:0007669"/>
    <property type="project" value="InterPro"/>
</dbReference>
<dbReference type="SMART" id="SM00490">
    <property type="entry name" value="HELICc"/>
    <property type="match status" value="1"/>
</dbReference>
<dbReference type="InterPro" id="IPR044742">
    <property type="entry name" value="DEAD/DEAH_RhlB"/>
</dbReference>
<dbReference type="Gene3D" id="3.40.50.300">
    <property type="entry name" value="P-loop containing nucleotide triphosphate hydrolases"/>
    <property type="match status" value="2"/>
</dbReference>
<comment type="similarity">
    <text evidence="2">Belongs to the DEAD box helicase family. DDX5/DBP2 subfamily.</text>
</comment>
<dbReference type="InterPro" id="IPR014001">
    <property type="entry name" value="Helicase_ATP-bd"/>
</dbReference>
<evidence type="ECO:0000256" key="10">
    <source>
        <dbReference type="ARBA" id="ARBA00023242"/>
    </source>
</evidence>
<dbReference type="GO" id="GO:0016787">
    <property type="term" value="F:hydrolase activity"/>
    <property type="evidence" value="ECO:0007669"/>
    <property type="project" value="UniProtKB-KW"/>
</dbReference>
<dbReference type="EC" id="3.6.4.13" evidence="3"/>
<dbReference type="Pfam" id="PF00270">
    <property type="entry name" value="DEAD"/>
    <property type="match status" value="1"/>
</dbReference>
<proteinExistence type="inferred from homology"/>
<dbReference type="GeneID" id="37199071"/>
<dbReference type="Pfam" id="PF00271">
    <property type="entry name" value="Helicase_C"/>
    <property type="match status" value="1"/>
</dbReference>
<dbReference type="VEuPathDB" id="FungiDB:BO97DRAFT_403649"/>
<evidence type="ECO:0000256" key="11">
    <source>
        <dbReference type="ARBA" id="ARBA00037449"/>
    </source>
</evidence>
<accession>A0A395I5F3</accession>
<comment type="function">
    <text evidence="11">ATP-dependent RNA helicase required for 60S ribosomal subunit synthesis. Involved in efficient pre-rRNA processing, predominantly at site A3, which is necessary for the normal formation of 25S and 5.8S rRNAs.</text>
</comment>
<dbReference type="AlphaFoldDB" id="A0A395I5F3"/>
<dbReference type="InterPro" id="IPR027417">
    <property type="entry name" value="P-loop_NTPase"/>
</dbReference>
<evidence type="ECO:0000259" key="16">
    <source>
        <dbReference type="PROSITE" id="PS51194"/>
    </source>
</evidence>
<evidence type="ECO:0000256" key="7">
    <source>
        <dbReference type="ARBA" id="ARBA00022801"/>
    </source>
</evidence>
<dbReference type="SUPFAM" id="SSF52540">
    <property type="entry name" value="P-loop containing nucleoside triphosphate hydrolases"/>
    <property type="match status" value="1"/>
</dbReference>
<feature type="domain" description="Helicase C-terminal" evidence="16">
    <location>
        <begin position="318"/>
        <end position="466"/>
    </location>
</feature>
<evidence type="ECO:0000256" key="4">
    <source>
        <dbReference type="ARBA" id="ARBA00022517"/>
    </source>
</evidence>
<feature type="compositionally biased region" description="Basic and acidic residues" evidence="14">
    <location>
        <begin position="24"/>
        <end position="38"/>
    </location>
</feature>
<dbReference type="STRING" id="1450537.A0A395I5F3"/>
<evidence type="ECO:0000259" key="15">
    <source>
        <dbReference type="PROSITE" id="PS51192"/>
    </source>
</evidence>
<evidence type="ECO:0000256" key="5">
    <source>
        <dbReference type="ARBA" id="ARBA00022552"/>
    </source>
</evidence>
<dbReference type="EMBL" id="KZ824272">
    <property type="protein sequence ID" value="RAL15015.1"/>
    <property type="molecule type" value="Genomic_DNA"/>
</dbReference>
<evidence type="ECO:0000313" key="18">
    <source>
        <dbReference type="Proteomes" id="UP000248961"/>
    </source>
</evidence>
<dbReference type="PANTHER" id="PTHR47958">
    <property type="entry name" value="ATP-DEPENDENT RNA HELICASE DBP3"/>
    <property type="match status" value="1"/>
</dbReference>
<evidence type="ECO:0000256" key="8">
    <source>
        <dbReference type="ARBA" id="ARBA00022806"/>
    </source>
</evidence>
<dbReference type="PROSITE" id="PS51194">
    <property type="entry name" value="HELICASE_CTER"/>
    <property type="match status" value="1"/>
</dbReference>
<evidence type="ECO:0000256" key="9">
    <source>
        <dbReference type="ARBA" id="ARBA00022840"/>
    </source>
</evidence>
<feature type="region of interest" description="Disordered" evidence="14">
    <location>
        <begin position="1"/>
        <end position="38"/>
    </location>
</feature>
<evidence type="ECO:0000256" key="13">
    <source>
        <dbReference type="RuleBase" id="RU000492"/>
    </source>
</evidence>
<dbReference type="FunFam" id="3.40.50.300:FF:000008">
    <property type="entry name" value="ATP-dependent RNA helicase RhlB"/>
    <property type="match status" value="1"/>
</dbReference>
<evidence type="ECO:0000256" key="14">
    <source>
        <dbReference type="SAM" id="MobiDB-lite"/>
    </source>
</evidence>
<dbReference type="CDD" id="cd00268">
    <property type="entry name" value="DEADc"/>
    <property type="match status" value="1"/>
</dbReference>
<dbReference type="PROSITE" id="PS00039">
    <property type="entry name" value="DEAD_ATP_HELICASE"/>
    <property type="match status" value="1"/>
</dbReference>
<keyword evidence="4" id="KW-0690">Ribosome biogenesis</keyword>
<dbReference type="CDD" id="cd18787">
    <property type="entry name" value="SF2_C_DEAD"/>
    <property type="match status" value="1"/>
</dbReference>
<keyword evidence="5" id="KW-0698">rRNA processing</keyword>
<protein>
    <recommendedName>
        <fullName evidence="3">RNA helicase</fullName>
        <ecNumber evidence="3">3.6.4.13</ecNumber>
    </recommendedName>
</protein>
<dbReference type="InterPro" id="IPR000629">
    <property type="entry name" value="RNA-helicase_DEAD-box_CS"/>
</dbReference>
<evidence type="ECO:0000256" key="1">
    <source>
        <dbReference type="ARBA" id="ARBA00004604"/>
    </source>
</evidence>
<comment type="catalytic activity">
    <reaction evidence="12">
        <text>ATP + H2O = ADP + phosphate + H(+)</text>
        <dbReference type="Rhea" id="RHEA:13065"/>
        <dbReference type="ChEBI" id="CHEBI:15377"/>
        <dbReference type="ChEBI" id="CHEBI:15378"/>
        <dbReference type="ChEBI" id="CHEBI:30616"/>
        <dbReference type="ChEBI" id="CHEBI:43474"/>
        <dbReference type="ChEBI" id="CHEBI:456216"/>
        <dbReference type="EC" id="3.6.4.13"/>
    </reaction>
</comment>
<name>A0A395I5F3_ASPHC</name>
<dbReference type="GO" id="GO:0005524">
    <property type="term" value="F:ATP binding"/>
    <property type="evidence" value="ECO:0007669"/>
    <property type="project" value="UniProtKB-KW"/>
</dbReference>
<organism evidence="17 18">
    <name type="scientific">Aspergillus homomorphus (strain CBS 101889)</name>
    <dbReference type="NCBI Taxonomy" id="1450537"/>
    <lineage>
        <taxon>Eukaryota</taxon>
        <taxon>Fungi</taxon>
        <taxon>Dikarya</taxon>
        <taxon>Ascomycota</taxon>
        <taxon>Pezizomycotina</taxon>
        <taxon>Eurotiomycetes</taxon>
        <taxon>Eurotiomycetidae</taxon>
        <taxon>Eurotiales</taxon>
        <taxon>Aspergillaceae</taxon>
        <taxon>Aspergillus</taxon>
        <taxon>Aspergillus subgen. Circumdati</taxon>
    </lineage>
</organism>
<dbReference type="RefSeq" id="XP_025554169.1">
    <property type="nucleotide sequence ID" value="XM_025694782.1"/>
</dbReference>
<keyword evidence="18" id="KW-1185">Reference proteome</keyword>